<dbReference type="RefSeq" id="WP_189678699.1">
    <property type="nucleotide sequence ID" value="NZ_BNCJ01000001.1"/>
</dbReference>
<proteinExistence type="predicted"/>
<organism evidence="7 8">
    <name type="scientific">Seohaeicola zhoushanensis</name>
    <dbReference type="NCBI Taxonomy" id="1569283"/>
    <lineage>
        <taxon>Bacteria</taxon>
        <taxon>Pseudomonadati</taxon>
        <taxon>Pseudomonadota</taxon>
        <taxon>Alphaproteobacteria</taxon>
        <taxon>Rhodobacterales</taxon>
        <taxon>Roseobacteraceae</taxon>
        <taxon>Seohaeicola</taxon>
    </lineage>
</organism>
<dbReference type="EMBL" id="BNCJ01000001">
    <property type="protein sequence ID" value="GHF38176.1"/>
    <property type="molecule type" value="Genomic_DNA"/>
</dbReference>
<feature type="transmembrane region" description="Helical" evidence="5">
    <location>
        <begin position="37"/>
        <end position="55"/>
    </location>
</feature>
<dbReference type="GO" id="GO:0016020">
    <property type="term" value="C:membrane"/>
    <property type="evidence" value="ECO:0007669"/>
    <property type="project" value="UniProtKB-SubCell"/>
</dbReference>
<evidence type="ECO:0000256" key="5">
    <source>
        <dbReference type="SAM" id="Phobius"/>
    </source>
</evidence>
<keyword evidence="3 5" id="KW-1133">Transmembrane helix</keyword>
<feature type="transmembrane region" description="Helical" evidence="5">
    <location>
        <begin position="121"/>
        <end position="140"/>
    </location>
</feature>
<dbReference type="Proteomes" id="UP000626220">
    <property type="component" value="Unassembled WGS sequence"/>
</dbReference>
<feature type="domain" description="NnrU" evidence="6">
    <location>
        <begin position="5"/>
        <end position="184"/>
    </location>
</feature>
<feature type="transmembrane region" description="Helical" evidence="5">
    <location>
        <begin position="67"/>
        <end position="84"/>
    </location>
</feature>
<name>A0A8J3GU78_9RHOB</name>
<dbReference type="AlphaFoldDB" id="A0A8J3GU78"/>
<feature type="transmembrane region" description="Helical" evidence="5">
    <location>
        <begin position="160"/>
        <end position="180"/>
    </location>
</feature>
<gene>
    <name evidence="7" type="ORF">GCM10017056_07660</name>
</gene>
<comment type="subcellular location">
    <subcellularLocation>
        <location evidence="1">Membrane</location>
        <topology evidence="1">Multi-pass membrane protein</topology>
    </subcellularLocation>
</comment>
<sequence>MGFILLIIGIALWFAAHLFKRLAPARRAAMGDKGRGPVALALLVSLVLIVLGYRWADMVHVWFPPVWLWHVNNLLMLLAVWTFGASEIRGGKVWPATRIRHPQLTAVKTWALAHLLVNGDLASILLFGAMLAWAVVEVIVINRAEPAWTPPPKAPARKLVVLAVITLVVYAVIVGIHLWLGVRPFPS</sequence>
<reference evidence="7" key="2">
    <citation type="submission" date="2020-09" db="EMBL/GenBank/DDBJ databases">
        <authorList>
            <person name="Sun Q."/>
            <person name="Kim S."/>
        </authorList>
    </citation>
    <scope>NUCLEOTIDE SEQUENCE</scope>
    <source>
        <strain evidence="7">KCTC 42650</strain>
    </source>
</reference>
<protein>
    <submittedName>
        <fullName evidence="7">Membrane protein</fullName>
    </submittedName>
</protein>
<evidence type="ECO:0000259" key="6">
    <source>
        <dbReference type="Pfam" id="PF07298"/>
    </source>
</evidence>
<accession>A0A8J3GU78</accession>
<evidence type="ECO:0000256" key="4">
    <source>
        <dbReference type="ARBA" id="ARBA00023136"/>
    </source>
</evidence>
<dbReference type="Pfam" id="PF07298">
    <property type="entry name" value="NnrU"/>
    <property type="match status" value="1"/>
</dbReference>
<evidence type="ECO:0000256" key="1">
    <source>
        <dbReference type="ARBA" id="ARBA00004141"/>
    </source>
</evidence>
<keyword evidence="4 5" id="KW-0472">Membrane</keyword>
<evidence type="ECO:0000256" key="2">
    <source>
        <dbReference type="ARBA" id="ARBA00022692"/>
    </source>
</evidence>
<keyword evidence="8" id="KW-1185">Reference proteome</keyword>
<evidence type="ECO:0000256" key="3">
    <source>
        <dbReference type="ARBA" id="ARBA00022989"/>
    </source>
</evidence>
<comment type="caution">
    <text evidence="7">The sequence shown here is derived from an EMBL/GenBank/DDBJ whole genome shotgun (WGS) entry which is preliminary data.</text>
</comment>
<reference evidence="7" key="1">
    <citation type="journal article" date="2014" name="Int. J. Syst. Evol. Microbiol.">
        <title>Complete genome sequence of Corynebacterium casei LMG S-19264T (=DSM 44701T), isolated from a smear-ripened cheese.</title>
        <authorList>
            <consortium name="US DOE Joint Genome Institute (JGI-PGF)"/>
            <person name="Walter F."/>
            <person name="Albersmeier A."/>
            <person name="Kalinowski J."/>
            <person name="Ruckert C."/>
        </authorList>
    </citation>
    <scope>NUCLEOTIDE SEQUENCE</scope>
    <source>
        <strain evidence="7">KCTC 42650</strain>
    </source>
</reference>
<keyword evidence="2 5" id="KW-0812">Transmembrane</keyword>
<evidence type="ECO:0000313" key="7">
    <source>
        <dbReference type="EMBL" id="GHF38176.1"/>
    </source>
</evidence>
<dbReference type="InterPro" id="IPR009915">
    <property type="entry name" value="NnrU_dom"/>
</dbReference>
<evidence type="ECO:0000313" key="8">
    <source>
        <dbReference type="Proteomes" id="UP000626220"/>
    </source>
</evidence>